<comment type="similarity">
    <text evidence="1">Belongs to the complex I NDUFA12 subunit family.</text>
</comment>
<name>A0A9P4V643_9PLEO</name>
<keyword evidence="4" id="KW-1185">Reference proteome</keyword>
<evidence type="ECO:0000256" key="2">
    <source>
        <dbReference type="SAM" id="MobiDB-lite"/>
    </source>
</evidence>
<gene>
    <name evidence="3" type="ORF">EJ04DRAFT_488716</name>
</gene>
<dbReference type="Pfam" id="PF05071">
    <property type="entry name" value="NDUFA12"/>
    <property type="match status" value="1"/>
</dbReference>
<dbReference type="PANTHER" id="PTHR32470">
    <property type="entry name" value="ADH DEHYDROGENASE [UBIQUINONE] 1 ALPHA SUBCOMPLEX ASSEMBLY FACTOR 2"/>
    <property type="match status" value="1"/>
</dbReference>
<dbReference type="EMBL" id="ML996119">
    <property type="protein sequence ID" value="KAF2737025.1"/>
    <property type="molecule type" value="Genomic_DNA"/>
</dbReference>
<feature type="region of interest" description="Disordered" evidence="2">
    <location>
        <begin position="113"/>
        <end position="217"/>
    </location>
</feature>
<feature type="compositionally biased region" description="Polar residues" evidence="2">
    <location>
        <begin position="162"/>
        <end position="174"/>
    </location>
</feature>
<dbReference type="OrthoDB" id="10255576at2759"/>
<evidence type="ECO:0008006" key="5">
    <source>
        <dbReference type="Google" id="ProtNLM"/>
    </source>
</evidence>
<evidence type="ECO:0000313" key="4">
    <source>
        <dbReference type="Proteomes" id="UP000799444"/>
    </source>
</evidence>
<dbReference type="PANTHER" id="PTHR32470:SF2">
    <property type="entry name" value="NADH DEHYDROGENASE [UBIQUINONE] 1 ALPHA SUBCOMPLEX ASSEMBLY FACTOR 2"/>
    <property type="match status" value="1"/>
</dbReference>
<proteinExistence type="inferred from homology"/>
<dbReference type="GO" id="GO:0005739">
    <property type="term" value="C:mitochondrion"/>
    <property type="evidence" value="ECO:0007669"/>
    <property type="project" value="TreeGrafter"/>
</dbReference>
<dbReference type="InterPro" id="IPR007763">
    <property type="entry name" value="NDUFA12"/>
</dbReference>
<dbReference type="Proteomes" id="UP000799444">
    <property type="component" value="Unassembled WGS sequence"/>
</dbReference>
<evidence type="ECO:0000313" key="3">
    <source>
        <dbReference type="EMBL" id="KAF2737025.1"/>
    </source>
</evidence>
<dbReference type="InterPro" id="IPR052618">
    <property type="entry name" value="ComplexI_NDUFA12"/>
</dbReference>
<organism evidence="3 4">
    <name type="scientific">Polyplosphaeria fusca</name>
    <dbReference type="NCBI Taxonomy" id="682080"/>
    <lineage>
        <taxon>Eukaryota</taxon>
        <taxon>Fungi</taxon>
        <taxon>Dikarya</taxon>
        <taxon>Ascomycota</taxon>
        <taxon>Pezizomycotina</taxon>
        <taxon>Dothideomycetes</taxon>
        <taxon>Pleosporomycetidae</taxon>
        <taxon>Pleosporales</taxon>
        <taxon>Tetraplosphaeriaceae</taxon>
        <taxon>Polyplosphaeria</taxon>
    </lineage>
</organism>
<protein>
    <recommendedName>
        <fullName evidence="5">NADH dehydrogenase [ubiquinone] 1 alpha subcomplex subunit</fullName>
    </recommendedName>
</protein>
<dbReference type="GO" id="GO:0045271">
    <property type="term" value="C:respiratory chain complex I"/>
    <property type="evidence" value="ECO:0007669"/>
    <property type="project" value="InterPro"/>
</dbReference>
<evidence type="ECO:0000256" key="1">
    <source>
        <dbReference type="ARBA" id="ARBA00007355"/>
    </source>
</evidence>
<dbReference type="GO" id="GO:0032981">
    <property type="term" value="P:mitochondrial respiratory chain complex I assembly"/>
    <property type="evidence" value="ECO:0007669"/>
    <property type="project" value="TreeGrafter"/>
</dbReference>
<reference evidence="3" key="1">
    <citation type="journal article" date="2020" name="Stud. Mycol.">
        <title>101 Dothideomycetes genomes: a test case for predicting lifestyles and emergence of pathogens.</title>
        <authorList>
            <person name="Haridas S."/>
            <person name="Albert R."/>
            <person name="Binder M."/>
            <person name="Bloem J."/>
            <person name="Labutti K."/>
            <person name="Salamov A."/>
            <person name="Andreopoulos B."/>
            <person name="Baker S."/>
            <person name="Barry K."/>
            <person name="Bills G."/>
            <person name="Bluhm B."/>
            <person name="Cannon C."/>
            <person name="Castanera R."/>
            <person name="Culley D."/>
            <person name="Daum C."/>
            <person name="Ezra D."/>
            <person name="Gonzalez J."/>
            <person name="Henrissat B."/>
            <person name="Kuo A."/>
            <person name="Liang C."/>
            <person name="Lipzen A."/>
            <person name="Lutzoni F."/>
            <person name="Magnuson J."/>
            <person name="Mondo S."/>
            <person name="Nolan M."/>
            <person name="Ohm R."/>
            <person name="Pangilinan J."/>
            <person name="Park H.-J."/>
            <person name="Ramirez L."/>
            <person name="Alfaro M."/>
            <person name="Sun H."/>
            <person name="Tritt A."/>
            <person name="Yoshinaga Y."/>
            <person name="Zwiers L.-H."/>
            <person name="Turgeon B."/>
            <person name="Goodwin S."/>
            <person name="Spatafora J."/>
            <person name="Crous P."/>
            <person name="Grigoriev I."/>
        </authorList>
    </citation>
    <scope>NUCLEOTIDE SEQUENCE</scope>
    <source>
        <strain evidence="3">CBS 125425</strain>
    </source>
</reference>
<dbReference type="AlphaFoldDB" id="A0A9P4V643"/>
<accession>A0A9P4V643</accession>
<comment type="caution">
    <text evidence="3">The sequence shown here is derived from an EMBL/GenBank/DDBJ whole genome shotgun (WGS) entry which is preliminary data.</text>
</comment>
<sequence>MARAPGSLRTLWYQWKMLQLPWRRRWLVGFDLEGNTYWEFKDALHSLRTRRIVKYGRGTHHGDVQVPPLWMQWLRHTRFEPPTVSEQQANVIRQQQMKILAAEADARWAAKPSVLDAPDKQQPVHMLESRHETSGIKESNAQSEIGDDSEPLQNVEDVNVAASPSSSGQPSEGTPTVKKSKMKTQPKDSPWKQPSRSNPGEDWQPESWTPGPARRRS</sequence>